<protein>
    <submittedName>
        <fullName evidence="1">Uncharacterized protein</fullName>
    </submittedName>
</protein>
<evidence type="ECO:0000313" key="2">
    <source>
        <dbReference type="Proteomes" id="UP001151699"/>
    </source>
</evidence>
<dbReference type="EMBL" id="WJQU01000003">
    <property type="protein sequence ID" value="KAJ6638103.1"/>
    <property type="molecule type" value="Genomic_DNA"/>
</dbReference>
<dbReference type="AlphaFoldDB" id="A0A9Q0RZP6"/>
<organism evidence="1 2">
    <name type="scientific">Pseudolycoriella hygida</name>
    <dbReference type="NCBI Taxonomy" id="35572"/>
    <lineage>
        <taxon>Eukaryota</taxon>
        <taxon>Metazoa</taxon>
        <taxon>Ecdysozoa</taxon>
        <taxon>Arthropoda</taxon>
        <taxon>Hexapoda</taxon>
        <taxon>Insecta</taxon>
        <taxon>Pterygota</taxon>
        <taxon>Neoptera</taxon>
        <taxon>Endopterygota</taxon>
        <taxon>Diptera</taxon>
        <taxon>Nematocera</taxon>
        <taxon>Sciaroidea</taxon>
        <taxon>Sciaridae</taxon>
        <taxon>Pseudolycoriella</taxon>
    </lineage>
</organism>
<proteinExistence type="predicted"/>
<name>A0A9Q0RZP6_9DIPT</name>
<dbReference type="OrthoDB" id="408303at2759"/>
<accession>A0A9Q0RZP6</accession>
<sequence length="175" mass="20407">MMTEIESKDIFVQAMPIIKCKASKRILLCKWIKGDYKDRYTGLISPVNFKENEANFREKLEKSAVSLLPANLSSNLVNVELVAILNFTDPPAYTEYVYMTYLSEDSDAINDTVFDENPCHWFHWENIPFQEMPEDDHLWYPKVLEQGLKVTGSFTFGSWSEKTLKCYKIEEMPQL</sequence>
<comment type="caution">
    <text evidence="1">The sequence shown here is derived from an EMBL/GenBank/DDBJ whole genome shotgun (WGS) entry which is preliminary data.</text>
</comment>
<evidence type="ECO:0000313" key="1">
    <source>
        <dbReference type="EMBL" id="KAJ6638103.1"/>
    </source>
</evidence>
<dbReference type="Proteomes" id="UP001151699">
    <property type="component" value="Chromosome X"/>
</dbReference>
<reference evidence="1" key="1">
    <citation type="submission" date="2022-07" db="EMBL/GenBank/DDBJ databases">
        <authorList>
            <person name="Trinca V."/>
            <person name="Uliana J.V.C."/>
            <person name="Torres T.T."/>
            <person name="Ward R.J."/>
            <person name="Monesi N."/>
        </authorList>
    </citation>
    <scope>NUCLEOTIDE SEQUENCE</scope>
    <source>
        <strain evidence="1">HSMRA1968</strain>
        <tissue evidence="1">Whole embryos</tissue>
    </source>
</reference>
<gene>
    <name evidence="1" type="ORF">Bhyg_10836</name>
</gene>
<keyword evidence="2" id="KW-1185">Reference proteome</keyword>
<dbReference type="Gene3D" id="3.90.79.10">
    <property type="entry name" value="Nucleoside Triphosphate Pyrophosphohydrolase"/>
    <property type="match status" value="1"/>
</dbReference>